<organism evidence="4 5">
    <name type="scientific">Clonostachys byssicola</name>
    <dbReference type="NCBI Taxonomy" id="160290"/>
    <lineage>
        <taxon>Eukaryota</taxon>
        <taxon>Fungi</taxon>
        <taxon>Dikarya</taxon>
        <taxon>Ascomycota</taxon>
        <taxon>Pezizomycotina</taxon>
        <taxon>Sordariomycetes</taxon>
        <taxon>Hypocreomycetidae</taxon>
        <taxon>Hypocreales</taxon>
        <taxon>Bionectriaceae</taxon>
        <taxon>Clonostachys</taxon>
    </lineage>
</organism>
<evidence type="ECO:0000313" key="5">
    <source>
        <dbReference type="Proteomes" id="UP000754883"/>
    </source>
</evidence>
<evidence type="ECO:0000313" key="4">
    <source>
        <dbReference type="EMBL" id="CAH0002897.1"/>
    </source>
</evidence>
<comment type="caution">
    <text evidence="4">The sequence shown here is derived from an EMBL/GenBank/DDBJ whole genome shotgun (WGS) entry which is preliminary data.</text>
</comment>
<dbReference type="InterPro" id="IPR050966">
    <property type="entry name" value="Glutamyl_endopeptidase"/>
</dbReference>
<dbReference type="InterPro" id="IPR001254">
    <property type="entry name" value="Trypsin_dom"/>
</dbReference>
<dbReference type="EMBL" id="CABFNO020001563">
    <property type="protein sequence ID" value="CAH0002897.1"/>
    <property type="molecule type" value="Genomic_DNA"/>
</dbReference>
<reference evidence="4" key="1">
    <citation type="submission" date="2021-10" db="EMBL/GenBank/DDBJ databases">
        <authorList>
            <person name="Piombo E."/>
        </authorList>
    </citation>
    <scope>NUCLEOTIDE SEQUENCE</scope>
</reference>
<dbReference type="PANTHER" id="PTHR15462">
    <property type="entry name" value="SERINE PROTEASE"/>
    <property type="match status" value="1"/>
</dbReference>
<evidence type="ECO:0000256" key="1">
    <source>
        <dbReference type="ARBA" id="ARBA00022729"/>
    </source>
</evidence>
<dbReference type="Gene3D" id="2.40.10.10">
    <property type="entry name" value="Trypsin-like serine proteases"/>
    <property type="match status" value="2"/>
</dbReference>
<dbReference type="GO" id="GO:0004252">
    <property type="term" value="F:serine-type endopeptidase activity"/>
    <property type="evidence" value="ECO:0007669"/>
    <property type="project" value="InterPro"/>
</dbReference>
<keyword evidence="1 2" id="KW-0732">Signal</keyword>
<dbReference type="SUPFAM" id="SSF50494">
    <property type="entry name" value="Trypsin-like serine proteases"/>
    <property type="match status" value="1"/>
</dbReference>
<proteinExistence type="predicted"/>
<accession>A0A9N9UXJ8</accession>
<feature type="domain" description="Peptidase S1" evidence="3">
    <location>
        <begin position="108"/>
        <end position="284"/>
    </location>
</feature>
<gene>
    <name evidence="4" type="ORF">CBYS24578_00011319</name>
</gene>
<protein>
    <recommendedName>
        <fullName evidence="3">Peptidase S1 domain-containing protein</fullName>
    </recommendedName>
</protein>
<evidence type="ECO:0000259" key="3">
    <source>
        <dbReference type="Pfam" id="PF00089"/>
    </source>
</evidence>
<dbReference type="OrthoDB" id="10037376at2759"/>
<feature type="signal peptide" evidence="2">
    <location>
        <begin position="1"/>
        <end position="20"/>
    </location>
</feature>
<dbReference type="AlphaFoldDB" id="A0A9N9UXJ8"/>
<name>A0A9N9UXJ8_9HYPO</name>
<keyword evidence="5" id="KW-1185">Reference proteome</keyword>
<dbReference type="Proteomes" id="UP000754883">
    <property type="component" value="Unassembled WGS sequence"/>
</dbReference>
<evidence type="ECO:0000256" key="2">
    <source>
        <dbReference type="SAM" id="SignalP"/>
    </source>
</evidence>
<sequence>MVKALFSAVASAALLSVVSATPVPDSEVQIDDLLGFDASYVNTLGVDDSKIPEAITLTVEDVANETSTQIEPFLAPGVDAATLEERFIEGADDRKQYTGTAYPFISVGRIQWSNGVYCSGALVGPRHVLTAKHCLISGASATFSAGYDNGSHKGQAQVTTTVSVTTNGGECGVKNDWGVMIINKRLGDSNGYFGVKHVDKSKIGQTGFNHVGYPGDRSTNGQRPFRQTNNKVLAEHGYGCDTYGPLSTNTDCAGGQSGGPFWETLNGNQYYIWGALSVGVTSGGKAWAKWGSGNTMVSTVGRLRTEFP</sequence>
<dbReference type="InterPro" id="IPR009003">
    <property type="entry name" value="Peptidase_S1_PA"/>
</dbReference>
<dbReference type="PANTHER" id="PTHR15462:SF8">
    <property type="entry name" value="SERINE PROTEASE"/>
    <property type="match status" value="1"/>
</dbReference>
<dbReference type="Pfam" id="PF00089">
    <property type="entry name" value="Trypsin"/>
    <property type="match status" value="1"/>
</dbReference>
<dbReference type="InterPro" id="IPR043504">
    <property type="entry name" value="Peptidase_S1_PA_chymotrypsin"/>
</dbReference>
<dbReference type="GO" id="GO:0006508">
    <property type="term" value="P:proteolysis"/>
    <property type="evidence" value="ECO:0007669"/>
    <property type="project" value="InterPro"/>
</dbReference>
<feature type="chain" id="PRO_5040385347" description="Peptidase S1 domain-containing protein" evidence="2">
    <location>
        <begin position="21"/>
        <end position="308"/>
    </location>
</feature>